<accession>A0A2S8R698</accession>
<proteinExistence type="predicted"/>
<keyword evidence="1" id="KW-0812">Transmembrane</keyword>
<reference evidence="2 3" key="1">
    <citation type="journal article" date="2018" name="Syst. Appl. Microbiol.">
        <title>Characterization and high-quality draft genome sequence of Herbivorax saccincola A7, an anaerobic, alkaliphilic, thermophilic, cellulolytic, and xylanolytic bacterium.</title>
        <authorList>
            <person name="Aikawa S."/>
            <person name="Baramee S."/>
            <person name="Sermsathanaswadi J."/>
            <person name="Thianheng P."/>
            <person name="Tachaapaikoon C."/>
            <person name="Shikata A."/>
            <person name="Waeonukul R."/>
            <person name="Pason P."/>
            <person name="Ratanakhanokchai K."/>
            <person name="Kosugi A."/>
        </authorList>
    </citation>
    <scope>NUCLEOTIDE SEQUENCE [LARGE SCALE GENOMIC DNA]</scope>
    <source>
        <strain evidence="2 3">A7</strain>
    </source>
</reference>
<name>A0A2S8R698_9FIRM</name>
<dbReference type="EMBL" id="NEMB01000004">
    <property type="protein sequence ID" value="PQQ65331.1"/>
    <property type="molecule type" value="Genomic_DNA"/>
</dbReference>
<evidence type="ECO:0000256" key="1">
    <source>
        <dbReference type="SAM" id="Phobius"/>
    </source>
</evidence>
<dbReference type="AlphaFoldDB" id="A0A2S8R698"/>
<dbReference type="Proteomes" id="UP000239720">
    <property type="component" value="Unassembled WGS sequence"/>
</dbReference>
<feature type="transmembrane region" description="Helical" evidence="1">
    <location>
        <begin position="51"/>
        <end position="72"/>
    </location>
</feature>
<comment type="caution">
    <text evidence="2">The sequence shown here is derived from an EMBL/GenBank/DDBJ whole genome shotgun (WGS) entry which is preliminary data.</text>
</comment>
<organism evidence="2 3">
    <name type="scientific">Acetivibrio saccincola</name>
    <dbReference type="NCBI Taxonomy" id="1677857"/>
    <lineage>
        <taxon>Bacteria</taxon>
        <taxon>Bacillati</taxon>
        <taxon>Bacillota</taxon>
        <taxon>Clostridia</taxon>
        <taxon>Eubacteriales</taxon>
        <taxon>Oscillospiraceae</taxon>
        <taxon>Acetivibrio</taxon>
    </lineage>
</organism>
<sequence>MRIATGIDTFAYSNLLKVSGIEGTNCPIATPTIMHTATHTVRYFSKKPNPLFLALFLCHSSFMPPINLNYLVLTI</sequence>
<evidence type="ECO:0000313" key="2">
    <source>
        <dbReference type="EMBL" id="PQQ65331.1"/>
    </source>
</evidence>
<keyword evidence="1" id="KW-0472">Membrane</keyword>
<gene>
    <name evidence="2" type="ORF">B9R14_16635</name>
</gene>
<evidence type="ECO:0000313" key="3">
    <source>
        <dbReference type="Proteomes" id="UP000239720"/>
    </source>
</evidence>
<keyword evidence="1" id="KW-1133">Transmembrane helix</keyword>
<protein>
    <submittedName>
        <fullName evidence="2">Uncharacterized protein</fullName>
    </submittedName>
</protein>